<sequence length="308" mass="32154">MASSIQARSYDSTPSLNVAFLGLGVMGYPMAGHLAQAGHAVTVYNRTAQKAQGWCDEFASSKAPRHAATPREAVAGADIVFCCVGNDDDLRSVVLGADGALAGMKPGAIFVDHTTASANVARELYAAAQAQGLHFIDAPVSGGQAGAVNGQLTVMCGGDEAVFNTVKPVAMAFSRAFTLLGSSGAGQLAKMVNQICIAGVVQGLSEAIAFGMNAGLDMPQVLDVVSKGAAQSWQMENRGKTMVEGKFDFGFAVDWMRKDLGLVLDEAKRNGSRLPLTALVDQFYADVQQSGGNRWDTSSLITRLGKKA</sequence>
<gene>
    <name evidence="6" type="ORF">N4T19_14430</name>
</gene>
<dbReference type="InterPro" id="IPR029154">
    <property type="entry name" value="HIBADH-like_NADP-bd"/>
</dbReference>
<feature type="domain" description="3-hydroxyisobutyrate dehydrogenase-like NAD-binding" evidence="5">
    <location>
        <begin position="184"/>
        <end position="302"/>
    </location>
</feature>
<dbReference type="InterPro" id="IPR006115">
    <property type="entry name" value="6PGDH_NADP-bd"/>
</dbReference>
<protein>
    <submittedName>
        <fullName evidence="6">NAD(P)-dependent oxidoreductase</fullName>
    </submittedName>
</protein>
<dbReference type="SUPFAM" id="SSF51735">
    <property type="entry name" value="NAD(P)-binding Rossmann-fold domains"/>
    <property type="match status" value="1"/>
</dbReference>
<dbReference type="Pfam" id="PF14833">
    <property type="entry name" value="NAD_binding_11"/>
    <property type="match status" value="1"/>
</dbReference>
<evidence type="ECO:0000259" key="5">
    <source>
        <dbReference type="Pfam" id="PF14833"/>
    </source>
</evidence>
<dbReference type="Proteomes" id="UP001058290">
    <property type="component" value="Chromosome"/>
</dbReference>
<evidence type="ECO:0000313" key="6">
    <source>
        <dbReference type="EMBL" id="UXC16913.1"/>
    </source>
</evidence>
<dbReference type="InterPro" id="IPR002204">
    <property type="entry name" value="3-OH-isobutyrate_DH-rel_CS"/>
</dbReference>
<evidence type="ECO:0000256" key="2">
    <source>
        <dbReference type="ARBA" id="ARBA00023002"/>
    </source>
</evidence>
<evidence type="ECO:0000256" key="1">
    <source>
        <dbReference type="ARBA" id="ARBA00009080"/>
    </source>
</evidence>
<dbReference type="InterPro" id="IPR013328">
    <property type="entry name" value="6PGD_dom2"/>
</dbReference>
<dbReference type="InterPro" id="IPR008927">
    <property type="entry name" value="6-PGluconate_DH-like_C_sf"/>
</dbReference>
<proteinExistence type="inferred from homology"/>
<keyword evidence="3" id="KW-0520">NAD</keyword>
<name>A0ABY5ZSG3_9BURK</name>
<dbReference type="PIRSF" id="PIRSF000103">
    <property type="entry name" value="HIBADH"/>
    <property type="match status" value="1"/>
</dbReference>
<keyword evidence="7" id="KW-1185">Reference proteome</keyword>
<dbReference type="PANTHER" id="PTHR43060:SF15">
    <property type="entry name" value="3-HYDROXYISOBUTYRATE DEHYDROGENASE-LIKE 1, MITOCHONDRIAL-RELATED"/>
    <property type="match status" value="1"/>
</dbReference>
<dbReference type="PANTHER" id="PTHR43060">
    <property type="entry name" value="3-HYDROXYISOBUTYRATE DEHYDROGENASE-LIKE 1, MITOCHONDRIAL-RELATED"/>
    <property type="match status" value="1"/>
</dbReference>
<dbReference type="PROSITE" id="PS00895">
    <property type="entry name" value="3_HYDROXYISOBUT_DH"/>
    <property type="match status" value="1"/>
</dbReference>
<evidence type="ECO:0000259" key="4">
    <source>
        <dbReference type="Pfam" id="PF03446"/>
    </source>
</evidence>
<reference evidence="6" key="1">
    <citation type="submission" date="2022-09" db="EMBL/GenBank/DDBJ databases">
        <title>Bacterial diversity in gut of crayfish and pufferfish.</title>
        <authorList>
            <person name="Huang Y."/>
        </authorList>
    </citation>
    <scope>NUCLEOTIDE SEQUENCE</scope>
    <source>
        <strain evidence="6">PR12</strain>
    </source>
</reference>
<dbReference type="SUPFAM" id="SSF48179">
    <property type="entry name" value="6-phosphogluconate dehydrogenase C-terminal domain-like"/>
    <property type="match status" value="1"/>
</dbReference>
<dbReference type="Gene3D" id="3.40.50.720">
    <property type="entry name" value="NAD(P)-binding Rossmann-like Domain"/>
    <property type="match status" value="1"/>
</dbReference>
<dbReference type="Pfam" id="PF03446">
    <property type="entry name" value="NAD_binding_2"/>
    <property type="match status" value="1"/>
</dbReference>
<dbReference type="Gene3D" id="1.10.1040.10">
    <property type="entry name" value="N-(1-d-carboxylethyl)-l-norvaline Dehydrogenase, domain 2"/>
    <property type="match status" value="1"/>
</dbReference>
<keyword evidence="2" id="KW-0560">Oxidoreductase</keyword>
<dbReference type="InterPro" id="IPR036291">
    <property type="entry name" value="NAD(P)-bd_dom_sf"/>
</dbReference>
<dbReference type="RefSeq" id="WP_021027360.1">
    <property type="nucleotide sequence ID" value="NZ_CP104377.1"/>
</dbReference>
<evidence type="ECO:0000256" key="3">
    <source>
        <dbReference type="ARBA" id="ARBA00023027"/>
    </source>
</evidence>
<organism evidence="6 7">
    <name type="scientific">Comamonas squillarum</name>
    <dbReference type="NCBI Taxonomy" id="2977320"/>
    <lineage>
        <taxon>Bacteria</taxon>
        <taxon>Pseudomonadati</taxon>
        <taxon>Pseudomonadota</taxon>
        <taxon>Betaproteobacteria</taxon>
        <taxon>Burkholderiales</taxon>
        <taxon>Comamonadaceae</taxon>
        <taxon>Comamonas</taxon>
    </lineage>
</organism>
<evidence type="ECO:0000313" key="7">
    <source>
        <dbReference type="Proteomes" id="UP001058290"/>
    </source>
</evidence>
<feature type="domain" description="6-phosphogluconate dehydrogenase NADP-binding" evidence="4">
    <location>
        <begin position="17"/>
        <end position="181"/>
    </location>
</feature>
<comment type="similarity">
    <text evidence="1">Belongs to the HIBADH-related family.</text>
</comment>
<dbReference type="InterPro" id="IPR015815">
    <property type="entry name" value="HIBADH-related"/>
</dbReference>
<dbReference type="EMBL" id="CP104377">
    <property type="protein sequence ID" value="UXC16913.1"/>
    <property type="molecule type" value="Genomic_DNA"/>
</dbReference>
<accession>A0ABY5ZSG3</accession>